<gene>
    <name evidence="8" type="ORF">IAB26_01510</name>
</gene>
<feature type="transmembrane region" description="Helical" evidence="6">
    <location>
        <begin position="239"/>
        <end position="264"/>
    </location>
</feature>
<evidence type="ECO:0000313" key="9">
    <source>
        <dbReference type="Proteomes" id="UP000886886"/>
    </source>
</evidence>
<protein>
    <submittedName>
        <fullName evidence="8">ABC transporter permease</fullName>
    </submittedName>
</protein>
<dbReference type="PANTHER" id="PTHR30294:SF29">
    <property type="entry name" value="MULTIDRUG ABC TRANSPORTER PERMEASE YBHS-RELATED"/>
    <property type="match status" value="1"/>
</dbReference>
<comment type="subcellular location">
    <subcellularLocation>
        <location evidence="1">Cell membrane</location>
        <topology evidence="1">Multi-pass membrane protein</topology>
    </subcellularLocation>
</comment>
<keyword evidence="4 6" id="KW-1133">Transmembrane helix</keyword>
<evidence type="ECO:0000256" key="6">
    <source>
        <dbReference type="SAM" id="Phobius"/>
    </source>
</evidence>
<evidence type="ECO:0000256" key="3">
    <source>
        <dbReference type="ARBA" id="ARBA00022692"/>
    </source>
</evidence>
<feature type="transmembrane region" description="Helical" evidence="6">
    <location>
        <begin position="184"/>
        <end position="206"/>
    </location>
</feature>
<evidence type="ECO:0000256" key="1">
    <source>
        <dbReference type="ARBA" id="ARBA00004651"/>
    </source>
</evidence>
<name>A0A9D0ZSV3_9FIRM</name>
<keyword evidence="2" id="KW-1003">Cell membrane</keyword>
<feature type="transmembrane region" description="Helical" evidence="6">
    <location>
        <begin position="284"/>
        <end position="306"/>
    </location>
</feature>
<reference evidence="8" key="1">
    <citation type="submission" date="2020-10" db="EMBL/GenBank/DDBJ databases">
        <authorList>
            <person name="Gilroy R."/>
        </authorList>
    </citation>
    <scope>NUCLEOTIDE SEQUENCE</scope>
    <source>
        <strain evidence="8">ChiSjej3B21-11622</strain>
    </source>
</reference>
<sequence length="420" mass="45681">MKQILTVLSFTFRDAVRKKAFLISTIIIAVAILILCAIPRFAGLFAGAISEDGSKDNISDSFCYYEDSANLIPGGMEYLAKSFPGIQFKPLEEDAEAFRQKIADSDHLSLIVVTEENGLPSITLTAKDFMSGSMTGLSASSVSDILTKAYISSIMEQEGVEQSTIDLLSSPLPVISDTVGNMNITGYVVGIVLTFLMFFAVYYYGYGVSMSIATEKTSRVMETLVVSAKPSRILIGKCLAMGLVGLAQFAGLLLWAGILYKFLIPTGATLMGIPLTLDGFTPKIVLYLVLYFILGYSLYAVLNSVCGATVSKIEDLQSAMLPVTLIVLVSFYLGYFSAAMGMTDSSLVQSIAMYLPFSAPFSMPFKLLNGSISDWQVLLSLGLMVVAIILISLLSIRFYTASVLHYGKRMSLRKLFDRSR</sequence>
<evidence type="ECO:0000256" key="4">
    <source>
        <dbReference type="ARBA" id="ARBA00022989"/>
    </source>
</evidence>
<evidence type="ECO:0000256" key="2">
    <source>
        <dbReference type="ARBA" id="ARBA00022475"/>
    </source>
</evidence>
<dbReference type="PANTHER" id="PTHR30294">
    <property type="entry name" value="MEMBRANE COMPONENT OF ABC TRANSPORTER YHHJ-RELATED"/>
    <property type="match status" value="1"/>
</dbReference>
<dbReference type="AlphaFoldDB" id="A0A9D0ZSV3"/>
<proteinExistence type="predicted"/>
<dbReference type="EMBL" id="DVFT01000019">
    <property type="protein sequence ID" value="HIQ95216.1"/>
    <property type="molecule type" value="Genomic_DNA"/>
</dbReference>
<dbReference type="Proteomes" id="UP000886886">
    <property type="component" value="Unassembled WGS sequence"/>
</dbReference>
<dbReference type="InterPro" id="IPR013525">
    <property type="entry name" value="ABC2_TM"/>
</dbReference>
<feature type="transmembrane region" description="Helical" evidence="6">
    <location>
        <begin position="20"/>
        <end position="42"/>
    </location>
</feature>
<keyword evidence="3 6" id="KW-0812">Transmembrane</keyword>
<comment type="caution">
    <text evidence="8">The sequence shown here is derived from an EMBL/GenBank/DDBJ whole genome shotgun (WGS) entry which is preliminary data.</text>
</comment>
<feature type="transmembrane region" description="Helical" evidence="6">
    <location>
        <begin position="377"/>
        <end position="400"/>
    </location>
</feature>
<dbReference type="InterPro" id="IPR051449">
    <property type="entry name" value="ABC-2_transporter_component"/>
</dbReference>
<dbReference type="GO" id="GO:0005886">
    <property type="term" value="C:plasma membrane"/>
    <property type="evidence" value="ECO:0007669"/>
    <property type="project" value="UniProtKB-SubCell"/>
</dbReference>
<evidence type="ECO:0000259" key="7">
    <source>
        <dbReference type="Pfam" id="PF12698"/>
    </source>
</evidence>
<feature type="domain" description="ABC-2 type transporter transmembrane" evidence="7">
    <location>
        <begin position="19"/>
        <end position="396"/>
    </location>
</feature>
<evidence type="ECO:0000313" key="8">
    <source>
        <dbReference type="EMBL" id="HIQ95216.1"/>
    </source>
</evidence>
<reference evidence="8" key="2">
    <citation type="journal article" date="2021" name="PeerJ">
        <title>Extensive microbial diversity within the chicken gut microbiome revealed by metagenomics and culture.</title>
        <authorList>
            <person name="Gilroy R."/>
            <person name="Ravi A."/>
            <person name="Getino M."/>
            <person name="Pursley I."/>
            <person name="Horton D.L."/>
            <person name="Alikhan N.F."/>
            <person name="Baker D."/>
            <person name="Gharbi K."/>
            <person name="Hall N."/>
            <person name="Watson M."/>
            <person name="Adriaenssens E.M."/>
            <person name="Foster-Nyarko E."/>
            <person name="Jarju S."/>
            <person name="Secka A."/>
            <person name="Antonio M."/>
            <person name="Oren A."/>
            <person name="Chaudhuri R.R."/>
            <person name="La Ragione R."/>
            <person name="Hildebrand F."/>
            <person name="Pallen M.J."/>
        </authorList>
    </citation>
    <scope>NUCLEOTIDE SEQUENCE</scope>
    <source>
        <strain evidence="8">ChiSjej3B21-11622</strain>
    </source>
</reference>
<dbReference type="GO" id="GO:0140359">
    <property type="term" value="F:ABC-type transporter activity"/>
    <property type="evidence" value="ECO:0007669"/>
    <property type="project" value="InterPro"/>
</dbReference>
<organism evidence="8 9">
    <name type="scientific">Candidatus Limivivens merdigallinarum</name>
    <dbReference type="NCBI Taxonomy" id="2840859"/>
    <lineage>
        <taxon>Bacteria</taxon>
        <taxon>Bacillati</taxon>
        <taxon>Bacillota</taxon>
        <taxon>Clostridia</taxon>
        <taxon>Lachnospirales</taxon>
        <taxon>Lachnospiraceae</taxon>
        <taxon>Lachnospiraceae incertae sedis</taxon>
        <taxon>Candidatus Limivivens</taxon>
    </lineage>
</organism>
<feature type="transmembrane region" description="Helical" evidence="6">
    <location>
        <begin position="318"/>
        <end position="335"/>
    </location>
</feature>
<keyword evidence="5 6" id="KW-0472">Membrane</keyword>
<accession>A0A9D0ZSV3</accession>
<dbReference type="Pfam" id="PF12698">
    <property type="entry name" value="ABC2_membrane_3"/>
    <property type="match status" value="1"/>
</dbReference>
<evidence type="ECO:0000256" key="5">
    <source>
        <dbReference type="ARBA" id="ARBA00023136"/>
    </source>
</evidence>